<comment type="caution">
    <text evidence="15">The sequence shown here is derived from an EMBL/GenBank/DDBJ whole genome shotgun (WGS) entry which is preliminary data.</text>
</comment>
<reference evidence="15" key="1">
    <citation type="submission" date="2020-05" db="EMBL/GenBank/DDBJ databases">
        <title>Phylogenomic resolution of chytrid fungi.</title>
        <authorList>
            <person name="Stajich J.E."/>
            <person name="Amses K."/>
            <person name="Simmons R."/>
            <person name="Seto K."/>
            <person name="Myers J."/>
            <person name="Bonds A."/>
            <person name="Quandt C.A."/>
            <person name="Barry K."/>
            <person name="Liu P."/>
            <person name="Grigoriev I."/>
            <person name="Longcore J.E."/>
            <person name="James T.Y."/>
        </authorList>
    </citation>
    <scope>NUCLEOTIDE SEQUENCE</scope>
    <source>
        <strain evidence="15">JEL0379</strain>
    </source>
</reference>
<keyword evidence="16" id="KW-1185">Reference proteome</keyword>
<dbReference type="Pfam" id="PF02415">
    <property type="entry name" value="Chlam_PMP"/>
    <property type="match status" value="1"/>
</dbReference>
<evidence type="ECO:0000256" key="3">
    <source>
        <dbReference type="ARBA" id="ARBA00004442"/>
    </source>
</evidence>
<evidence type="ECO:0000256" key="9">
    <source>
        <dbReference type="ARBA" id="ARBA00023136"/>
    </source>
</evidence>
<proteinExistence type="predicted"/>
<dbReference type="EMBL" id="JADGJQ010000080">
    <property type="protein sequence ID" value="KAJ3172279.1"/>
    <property type="molecule type" value="Genomic_DNA"/>
</dbReference>
<feature type="transmembrane region" description="Helical" evidence="12">
    <location>
        <begin position="934"/>
        <end position="958"/>
    </location>
</feature>
<dbReference type="PROSITE" id="PS50259">
    <property type="entry name" value="G_PROTEIN_RECEP_F3_4"/>
    <property type="match status" value="1"/>
</dbReference>
<evidence type="ECO:0000313" key="15">
    <source>
        <dbReference type="EMBL" id="KAJ3172279.1"/>
    </source>
</evidence>
<evidence type="ECO:0000256" key="11">
    <source>
        <dbReference type="SAM" id="MobiDB-lite"/>
    </source>
</evidence>
<evidence type="ECO:0000256" key="12">
    <source>
        <dbReference type="SAM" id="Phobius"/>
    </source>
</evidence>
<evidence type="ECO:0000256" key="5">
    <source>
        <dbReference type="ARBA" id="ARBA00022525"/>
    </source>
</evidence>
<feature type="transmembrane region" description="Helical" evidence="12">
    <location>
        <begin position="1065"/>
        <end position="1088"/>
    </location>
</feature>
<feature type="transmembrane region" description="Helical" evidence="12">
    <location>
        <begin position="978"/>
        <end position="1000"/>
    </location>
</feature>
<evidence type="ECO:0000256" key="2">
    <source>
        <dbReference type="ARBA" id="ARBA00004196"/>
    </source>
</evidence>
<keyword evidence="7 13" id="KW-0732">Signal</keyword>
<evidence type="ECO:0000313" key="16">
    <source>
        <dbReference type="Proteomes" id="UP001212152"/>
    </source>
</evidence>
<feature type="transmembrane region" description="Helical" evidence="12">
    <location>
        <begin position="1094"/>
        <end position="1115"/>
    </location>
</feature>
<dbReference type="SUPFAM" id="SSF51126">
    <property type="entry name" value="Pectin lyase-like"/>
    <property type="match status" value="1"/>
</dbReference>
<dbReference type="Pfam" id="PF00003">
    <property type="entry name" value="7tm_3"/>
    <property type="match status" value="1"/>
</dbReference>
<keyword evidence="9 12" id="KW-0472">Membrane</keyword>
<evidence type="ECO:0000259" key="14">
    <source>
        <dbReference type="PROSITE" id="PS50259"/>
    </source>
</evidence>
<organism evidence="15 16">
    <name type="scientific">Geranomyces variabilis</name>
    <dbReference type="NCBI Taxonomy" id="109894"/>
    <lineage>
        <taxon>Eukaryota</taxon>
        <taxon>Fungi</taxon>
        <taxon>Fungi incertae sedis</taxon>
        <taxon>Chytridiomycota</taxon>
        <taxon>Chytridiomycota incertae sedis</taxon>
        <taxon>Chytridiomycetes</taxon>
        <taxon>Spizellomycetales</taxon>
        <taxon>Powellomycetaceae</taxon>
        <taxon>Geranomyces</taxon>
    </lineage>
</organism>
<name>A0AAD5XMC4_9FUNG</name>
<dbReference type="GO" id="GO:0016020">
    <property type="term" value="C:membrane"/>
    <property type="evidence" value="ECO:0007669"/>
    <property type="project" value="UniProtKB-SubCell"/>
</dbReference>
<dbReference type="InterPro" id="IPR011050">
    <property type="entry name" value="Pectin_lyase_fold/virulence"/>
</dbReference>
<keyword evidence="5" id="KW-0964">Secreted</keyword>
<dbReference type="GO" id="GO:0005576">
    <property type="term" value="C:extracellular region"/>
    <property type="evidence" value="ECO:0007669"/>
    <property type="project" value="UniProtKB-SubCell"/>
</dbReference>
<feature type="signal peptide" evidence="13">
    <location>
        <begin position="1"/>
        <end position="22"/>
    </location>
</feature>
<dbReference type="Proteomes" id="UP001212152">
    <property type="component" value="Unassembled WGS sequence"/>
</dbReference>
<keyword evidence="6 12" id="KW-0812">Transmembrane</keyword>
<evidence type="ECO:0000256" key="7">
    <source>
        <dbReference type="ARBA" id="ARBA00022729"/>
    </source>
</evidence>
<feature type="transmembrane region" description="Helical" evidence="12">
    <location>
        <begin position="869"/>
        <end position="891"/>
    </location>
</feature>
<accession>A0AAD5XMC4</accession>
<dbReference type="AlphaFoldDB" id="A0AAD5XMC4"/>
<sequence>MIGWGGFFQLLCFFELLSCLVAQTEIYVDTTALSSGDGSAFNPWQTMDAALLQAQQDTSGDSITIFLESPGEYPLNQGSYDFGAIMELAINGTDGWSGSEGPMLVRGPGVSGTSVQFNITNSFTVTNVAMGLPEDDVSGLGTHFRFYFTDDALFSGYLTFDNVTFNGGSNPDFDTRRDVLSISVEVSESIGNTIISTDCKVRPGLTAIRNVQIEGNIALDPKRWCASVFSAQSSLGGEVDGLGRIFEMDTYERDAVMIPMTNIRLINCTVDYPNAVDVVESRYQQTIQPPTDLILVTSTSNASLAGFSSTGSSGPVTVLGIFQISNATITNHKPSIRGVQAIPPYLFAVSAAANFVLFDTVIASGVASPIMQCNGTSATQLSACVLVNEMGSLEITSTQMNHISADDAVFQLERSETDLNRPATMISESIFQDISETLFSGTLSTLYVEASVVQNCSGASAMEVGDLSIFHFSDCLFVDNYTPKDGAVLNSVFENNTATGGGALCIDYFDTELNLMLVNVSFINNTASSHGGAWWTLERQRLDDNFASVTYSGNFAPSMPVRGSASATFVPYGDWSKVSLLAGASLPSFGISTNDAYEQPVTFELETAPVVTVALTQADSAALLTNTAVLYGPTVSVVDSGNLTLSNLRVFGPAGDFLLKLIDDSGTEIPDFDPLYRQVTIKSCDWPMQLLTAAGTPELECRPPICPLGCSSTAGVCVADSNCTCTDTSYEGISCQILKSANDSLTFAFPAGVPIFTNSSDVVTFTVDGRDQLISRVKKAYSATYTVIYRDFRGLRSSNSSLTRRDASGDTLYLKFSLADLVTGNFLDYLQLAKVSTIFTQTLDAPYRAGITTTIGALANTTIDSVGSILVIIISCVCIMTALSLAGALYIRPSRPPLGATTRNFDMALPCGLAVLFAFPITETMIPTATSCALQIWLIPPSFGLIAACLVAKSFSHYARRKNKIALEAELPERFRKILILAIGVLLSVYVVCVAIWYRIEAPTPQLTYLGGMRFWSCGGTAHTQNCFIISLICFSGTLHLAACKFSYETFKVGWPVHALEDKMILGNATNVLITGVVAAGILMANMMDGVAQFALRATAVYLVGAGLTATLLGYKVFMLVRPAGSEEDALDARIRAFAQKSAKSGSIYQNSKYLPVKEESALIWKAAQITIAQSQSLLDITDLDSKIGRFHAIQSVGVDTDIASICLLLQIPGFEQLRVQMDSKRMLEDWVKKIADAKRQAPATKTNGMVPATDNTPLLTVTMEDDT</sequence>
<feature type="region of interest" description="Disordered" evidence="11">
    <location>
        <begin position="1246"/>
        <end position="1268"/>
    </location>
</feature>
<evidence type="ECO:0000256" key="13">
    <source>
        <dbReference type="SAM" id="SignalP"/>
    </source>
</evidence>
<dbReference type="InterPro" id="IPR017978">
    <property type="entry name" value="GPCR_3_C"/>
</dbReference>
<comment type="subcellular location">
    <subcellularLocation>
        <location evidence="2">Cell envelope</location>
    </subcellularLocation>
    <subcellularLocation>
        <location evidence="3">Cell outer membrane</location>
    </subcellularLocation>
    <subcellularLocation>
        <location evidence="1">Membrane</location>
        <topology evidence="1">Multi-pass membrane protein</topology>
    </subcellularLocation>
    <subcellularLocation>
        <location evidence="4">Secreted</location>
    </subcellularLocation>
</comment>
<feature type="transmembrane region" description="Helical" evidence="12">
    <location>
        <begin position="903"/>
        <end position="922"/>
    </location>
</feature>
<evidence type="ECO:0000256" key="6">
    <source>
        <dbReference type="ARBA" id="ARBA00022692"/>
    </source>
</evidence>
<evidence type="ECO:0000256" key="10">
    <source>
        <dbReference type="ARBA" id="ARBA00023237"/>
    </source>
</evidence>
<dbReference type="GO" id="GO:0004930">
    <property type="term" value="F:G protein-coupled receptor activity"/>
    <property type="evidence" value="ECO:0007669"/>
    <property type="project" value="InterPro"/>
</dbReference>
<feature type="chain" id="PRO_5042267368" description="G-protein coupled receptors family 3 profile domain-containing protein" evidence="13">
    <location>
        <begin position="23"/>
        <end position="1268"/>
    </location>
</feature>
<feature type="transmembrane region" description="Helical" evidence="12">
    <location>
        <begin position="1020"/>
        <end position="1044"/>
    </location>
</feature>
<keyword evidence="8 12" id="KW-1133">Transmembrane helix</keyword>
<feature type="domain" description="G-protein coupled receptors family 3 profile" evidence="14">
    <location>
        <begin position="867"/>
        <end position="1121"/>
    </location>
</feature>
<protein>
    <recommendedName>
        <fullName evidence="14">G-protein coupled receptors family 3 profile domain-containing protein</fullName>
    </recommendedName>
</protein>
<feature type="compositionally biased region" description="Polar residues" evidence="11">
    <location>
        <begin position="1246"/>
        <end position="1260"/>
    </location>
</feature>
<evidence type="ECO:0000256" key="1">
    <source>
        <dbReference type="ARBA" id="ARBA00004141"/>
    </source>
</evidence>
<evidence type="ECO:0000256" key="8">
    <source>
        <dbReference type="ARBA" id="ARBA00022989"/>
    </source>
</evidence>
<keyword evidence="10" id="KW-0998">Cell outer membrane</keyword>
<gene>
    <name evidence="15" type="ORF">HDU87_008140</name>
</gene>
<dbReference type="InterPro" id="IPR003368">
    <property type="entry name" value="POMP_repeat"/>
</dbReference>
<evidence type="ECO:0000256" key="4">
    <source>
        <dbReference type="ARBA" id="ARBA00004613"/>
    </source>
</evidence>